<protein>
    <recommendedName>
        <fullName evidence="4">Transmembrane protein</fullName>
    </recommendedName>
</protein>
<evidence type="ECO:0008006" key="4">
    <source>
        <dbReference type="Google" id="ProtNLM"/>
    </source>
</evidence>
<dbReference type="Proteomes" id="UP000286931">
    <property type="component" value="Unassembled WGS sequence"/>
</dbReference>
<evidence type="ECO:0000256" key="1">
    <source>
        <dbReference type="SAM" id="Phobius"/>
    </source>
</evidence>
<evidence type="ECO:0000313" key="2">
    <source>
        <dbReference type="EMBL" id="GCD96485.1"/>
    </source>
</evidence>
<evidence type="ECO:0000313" key="3">
    <source>
        <dbReference type="Proteomes" id="UP000286931"/>
    </source>
</evidence>
<accession>A0A401YPH1</accession>
<feature type="transmembrane region" description="Helical" evidence="1">
    <location>
        <begin position="227"/>
        <end position="244"/>
    </location>
</feature>
<keyword evidence="1" id="KW-0812">Transmembrane</keyword>
<dbReference type="Pfam" id="PF20401">
    <property type="entry name" value="Rhomboid_2"/>
    <property type="match status" value="1"/>
</dbReference>
<feature type="transmembrane region" description="Helical" evidence="1">
    <location>
        <begin position="107"/>
        <end position="128"/>
    </location>
</feature>
<dbReference type="EMBL" id="BIFH01000020">
    <property type="protein sequence ID" value="GCD96485.1"/>
    <property type="molecule type" value="Genomic_DNA"/>
</dbReference>
<keyword evidence="3" id="KW-1185">Reference proteome</keyword>
<reference evidence="2 3" key="1">
    <citation type="submission" date="2018-12" db="EMBL/GenBank/DDBJ databases">
        <title>Draft genome sequence of Embleya hyalina NBRC 13850T.</title>
        <authorList>
            <person name="Komaki H."/>
            <person name="Hosoyama A."/>
            <person name="Kimura A."/>
            <person name="Ichikawa N."/>
            <person name="Tamura T."/>
        </authorList>
    </citation>
    <scope>NUCLEOTIDE SEQUENCE [LARGE SCALE GENOMIC DNA]</scope>
    <source>
        <strain evidence="2 3">NBRC 13850</strain>
    </source>
</reference>
<dbReference type="AlphaFoldDB" id="A0A401YPH1"/>
<keyword evidence="1" id="KW-1133">Transmembrane helix</keyword>
<sequence>MIGFGHRSGVIVGIGLGLVVAWYVLRGFGNRWWWARRWVNRLSPWTRRLHAWVLSAPVTFTYMAIFTASTVVQRTSPPRLIDLLTKLNSTNLFRLGDDPVEALLTSAFWVADHGSGLATYVIVFGTVVAWAERRYGPPRMLLIGASAHVFGSLITAAVEKGAIRAGRLPAKIAFATDVGVSYVEVGSCVAAVLIMSGWIRLAGTAVMFVWVVLPVIVDHSIWDFGHLYAAMSGLAAAIVLRLAGPLRTPPPLKPPLVVSTVTDRVDS</sequence>
<keyword evidence="1" id="KW-0472">Membrane</keyword>
<feature type="transmembrane region" description="Helical" evidence="1">
    <location>
        <begin position="201"/>
        <end position="221"/>
    </location>
</feature>
<organism evidence="2 3">
    <name type="scientific">Embleya hyalina</name>
    <dbReference type="NCBI Taxonomy" id="516124"/>
    <lineage>
        <taxon>Bacteria</taxon>
        <taxon>Bacillati</taxon>
        <taxon>Actinomycetota</taxon>
        <taxon>Actinomycetes</taxon>
        <taxon>Kitasatosporales</taxon>
        <taxon>Streptomycetaceae</taxon>
        <taxon>Embleya</taxon>
    </lineage>
</organism>
<gene>
    <name evidence="2" type="ORF">EHYA_04171</name>
</gene>
<name>A0A401YPH1_9ACTN</name>
<feature type="transmembrane region" description="Helical" evidence="1">
    <location>
        <begin position="170"/>
        <end position="194"/>
    </location>
</feature>
<dbReference type="InterPro" id="IPR046862">
    <property type="entry name" value="Rhomboid_2"/>
</dbReference>
<proteinExistence type="predicted"/>
<comment type="caution">
    <text evidence="2">The sequence shown here is derived from an EMBL/GenBank/DDBJ whole genome shotgun (WGS) entry which is preliminary data.</text>
</comment>
<feature type="transmembrane region" description="Helical" evidence="1">
    <location>
        <begin position="49"/>
        <end position="72"/>
    </location>
</feature>
<feature type="transmembrane region" description="Helical" evidence="1">
    <location>
        <begin position="6"/>
        <end position="28"/>
    </location>
</feature>